<dbReference type="InterPro" id="IPR003745">
    <property type="entry name" value="DUF166"/>
</dbReference>
<comment type="caution">
    <text evidence="1">The sequence shown here is derived from an EMBL/GenBank/DDBJ whole genome shotgun (WGS) entry which is preliminary data.</text>
</comment>
<proteinExistence type="predicted"/>
<protein>
    <recommendedName>
        <fullName evidence="3">Thymidylate synthase</fullName>
    </recommendedName>
</protein>
<evidence type="ECO:0000313" key="1">
    <source>
        <dbReference type="EMBL" id="HII84671.1"/>
    </source>
</evidence>
<dbReference type="Proteomes" id="UP000586031">
    <property type="component" value="Unassembled WGS sequence"/>
</dbReference>
<reference evidence="2" key="1">
    <citation type="journal article" date="2020" name="bioRxiv">
        <title>A rank-normalized archaeal taxonomy based on genome phylogeny resolves widespread incomplete and uneven classifications.</title>
        <authorList>
            <person name="Rinke C."/>
            <person name="Chuvochina M."/>
            <person name="Mussig A.J."/>
            <person name="Chaumeil P.-A."/>
            <person name="Waite D.W."/>
            <person name="Whitman W.B."/>
            <person name="Parks D.H."/>
            <person name="Hugenholtz P."/>
        </authorList>
    </citation>
    <scope>NUCLEOTIDE SEQUENCE [LARGE SCALE GENOMIC DNA]</scope>
</reference>
<accession>A0A7J4TLD3</accession>
<dbReference type="AlphaFoldDB" id="A0A7J4TLD3"/>
<organism evidence="1 2">
    <name type="scientific">Methanobacterium subterraneum</name>
    <dbReference type="NCBI Taxonomy" id="59277"/>
    <lineage>
        <taxon>Archaea</taxon>
        <taxon>Methanobacteriati</taxon>
        <taxon>Methanobacteriota</taxon>
        <taxon>Methanomada group</taxon>
        <taxon>Methanobacteria</taxon>
        <taxon>Methanobacteriales</taxon>
        <taxon>Methanobacteriaceae</taxon>
        <taxon>Methanobacterium</taxon>
    </lineage>
</organism>
<dbReference type="Pfam" id="PF02593">
    <property type="entry name" value="DUF166"/>
    <property type="match status" value="1"/>
</dbReference>
<gene>
    <name evidence="1" type="ORF">HA271_07555</name>
</gene>
<dbReference type="EMBL" id="DUHE01000211">
    <property type="protein sequence ID" value="HII84671.1"/>
    <property type="molecule type" value="Genomic_DNA"/>
</dbReference>
<evidence type="ECO:0008006" key="3">
    <source>
        <dbReference type="Google" id="ProtNLM"/>
    </source>
</evidence>
<evidence type="ECO:0000313" key="2">
    <source>
        <dbReference type="Proteomes" id="UP000586031"/>
    </source>
</evidence>
<name>A0A7J4TLD3_9EURY</name>
<sequence length="232" mass="26452">MFKVAIVTDGPYGDRAYDTIKKEFDTVFVELEQPTSMFMDDIEIPEEDVKLIEGSNILITYTTPPDLTLELVERFVDKVDWIIVAAWRGDGFKNQLEAHHNVTCPYIMCEIEENGNPIFDKFVSGIGKPKVVLKLDGNKLKDIVVLRSSPCGSTSFVADFIKENYLGKKLDPENLPTETGLKLQHYPCRAAKMRLFSDEECKKEMASELHRDAFEEAIAFAHRTLENRNLKI</sequence>